<evidence type="ECO:0000313" key="3">
    <source>
        <dbReference type="Proteomes" id="UP001220702"/>
    </source>
</evidence>
<dbReference type="SUPFAM" id="SSF49384">
    <property type="entry name" value="Carbohydrate-binding domain"/>
    <property type="match status" value="1"/>
</dbReference>
<dbReference type="PROSITE" id="PS51173">
    <property type="entry name" value="CBM2"/>
    <property type="match status" value="1"/>
</dbReference>
<dbReference type="EMBL" id="JAJKGN010000001">
    <property type="protein sequence ID" value="MDC6407534.1"/>
    <property type="molecule type" value="Genomic_DNA"/>
</dbReference>
<proteinExistence type="predicted"/>
<dbReference type="Pfam" id="PF00553">
    <property type="entry name" value="CBM_2"/>
    <property type="match status" value="1"/>
</dbReference>
<gene>
    <name evidence="2" type="ORF">LOK82_02110</name>
</gene>
<dbReference type="SMART" id="SM00637">
    <property type="entry name" value="CBD_II"/>
    <property type="match status" value="1"/>
</dbReference>
<dbReference type="Gene3D" id="2.60.40.290">
    <property type="match status" value="1"/>
</dbReference>
<dbReference type="GO" id="GO:0005975">
    <property type="term" value="P:carbohydrate metabolic process"/>
    <property type="evidence" value="ECO:0007669"/>
    <property type="project" value="InterPro"/>
</dbReference>
<reference evidence="2" key="1">
    <citation type="submission" date="2021-11" db="EMBL/GenBank/DDBJ databases">
        <authorList>
            <person name="Denance N."/>
            <person name="Briand M."/>
            <person name="Dupas E."/>
            <person name="Durand K."/>
            <person name="Legendre B."/>
            <person name="Cunty A."/>
            <person name="Donnadieu C."/>
            <person name="Lopez Roques C."/>
            <person name="Cesbron S."/>
            <person name="Jacques M.A."/>
        </authorList>
    </citation>
    <scope>NUCLEOTIDE SEQUENCE</scope>
    <source>
        <strain evidence="2">CFBP8070</strain>
    </source>
</reference>
<accession>A0AAW6HU08</accession>
<feature type="domain" description="CBM2" evidence="1">
    <location>
        <begin position="1"/>
        <end position="75"/>
    </location>
</feature>
<dbReference type="RefSeq" id="WP_027700167.1">
    <property type="nucleotide sequence ID" value="NZ_CP047134.1"/>
</dbReference>
<evidence type="ECO:0000259" key="1">
    <source>
        <dbReference type="PROSITE" id="PS51173"/>
    </source>
</evidence>
<comment type="caution">
    <text evidence="2">The sequence shown here is derived from an EMBL/GenBank/DDBJ whole genome shotgun (WGS) entry which is preliminary data.</text>
</comment>
<protein>
    <submittedName>
        <fullName evidence="2">Cellulose binding domain-containing protein</fullName>
    </submittedName>
</protein>
<dbReference type="InterPro" id="IPR012291">
    <property type="entry name" value="CBM2_carb-bd_dom_sf"/>
</dbReference>
<sequence>MDSDWNTGYCERIQVTNTSDSPNTWTVTIPIKGKIQTLWSARWSVKDNALTAFGMEWNKTLDPKGRTEFGFCSNY</sequence>
<dbReference type="Proteomes" id="UP001220702">
    <property type="component" value="Unassembled WGS sequence"/>
</dbReference>
<dbReference type="GO" id="GO:0004553">
    <property type="term" value="F:hydrolase activity, hydrolyzing O-glycosyl compounds"/>
    <property type="evidence" value="ECO:0007669"/>
    <property type="project" value="InterPro"/>
</dbReference>
<reference evidence="2" key="2">
    <citation type="journal article" date="2023" name="Commun. Biol.">
        <title>Suspicions of two bridgehead invasions of Xylella fastidiosa subsp. multiplex in France.</title>
        <authorList>
            <person name="Dupas E."/>
            <person name="Durand K."/>
            <person name="Rieux A."/>
            <person name="Briand M."/>
            <person name="Pruvost O."/>
            <person name="Cunty A."/>
            <person name="Denance N."/>
            <person name="Donnadieu C."/>
            <person name="Legendre B."/>
            <person name="Lopez-Roques C."/>
            <person name="Cesbron S."/>
            <person name="Ravigne V."/>
            <person name="Jacques M.A."/>
        </authorList>
    </citation>
    <scope>NUCLEOTIDE SEQUENCE</scope>
    <source>
        <strain evidence="2">CFBP8070</strain>
    </source>
</reference>
<dbReference type="InterPro" id="IPR008965">
    <property type="entry name" value="CBM2/CBM3_carb-bd_dom_sf"/>
</dbReference>
<dbReference type="GO" id="GO:0030247">
    <property type="term" value="F:polysaccharide binding"/>
    <property type="evidence" value="ECO:0007669"/>
    <property type="project" value="UniProtKB-UniRule"/>
</dbReference>
<name>A0AAW6HU08_XYLFS</name>
<organism evidence="2 3">
    <name type="scientific">Xylella fastidiosa subsp. multiplex</name>
    <dbReference type="NCBI Taxonomy" id="644357"/>
    <lineage>
        <taxon>Bacteria</taxon>
        <taxon>Pseudomonadati</taxon>
        <taxon>Pseudomonadota</taxon>
        <taxon>Gammaproteobacteria</taxon>
        <taxon>Lysobacterales</taxon>
        <taxon>Lysobacteraceae</taxon>
        <taxon>Xylella</taxon>
    </lineage>
</organism>
<dbReference type="InterPro" id="IPR001919">
    <property type="entry name" value="CBD2"/>
</dbReference>
<evidence type="ECO:0000313" key="2">
    <source>
        <dbReference type="EMBL" id="MDC6407534.1"/>
    </source>
</evidence>
<dbReference type="AlphaFoldDB" id="A0AAW6HU08"/>